<feature type="compositionally biased region" description="Gly residues" evidence="1">
    <location>
        <begin position="46"/>
        <end position="58"/>
    </location>
</feature>
<gene>
    <name evidence="2" type="ORF">BN14_10278</name>
</gene>
<proteinExistence type="predicted"/>
<protein>
    <submittedName>
        <fullName evidence="2">Uncharacterized protein</fullName>
    </submittedName>
</protein>
<organism evidence="2 3">
    <name type="scientific">Thanatephorus cucumeris (strain AG1-IB / isolate 7/3/14)</name>
    <name type="common">Lettuce bottom rot fungus</name>
    <name type="synonym">Rhizoctonia solani</name>
    <dbReference type="NCBI Taxonomy" id="1108050"/>
    <lineage>
        <taxon>Eukaryota</taxon>
        <taxon>Fungi</taxon>
        <taxon>Dikarya</taxon>
        <taxon>Basidiomycota</taxon>
        <taxon>Agaricomycotina</taxon>
        <taxon>Agaricomycetes</taxon>
        <taxon>Cantharellales</taxon>
        <taxon>Ceratobasidiaceae</taxon>
        <taxon>Rhizoctonia</taxon>
        <taxon>Rhizoctonia solani AG-1</taxon>
    </lineage>
</organism>
<accession>M5C870</accession>
<dbReference type="HOGENOM" id="CLU_845146_0_0_1"/>
<feature type="compositionally biased region" description="Low complexity" evidence="1">
    <location>
        <begin position="11"/>
        <end position="32"/>
    </location>
</feature>
<dbReference type="AlphaFoldDB" id="M5C870"/>
<dbReference type="EMBL" id="CAOJ01015592">
    <property type="protein sequence ID" value="CCO36153.1"/>
    <property type="molecule type" value="Genomic_DNA"/>
</dbReference>
<reference evidence="2 3" key="1">
    <citation type="journal article" date="2013" name="J. Biotechnol.">
        <title>Establishment and interpretation of the genome sequence of the phytopathogenic fungus Rhizoctonia solani AG1-IB isolate 7/3/14.</title>
        <authorList>
            <person name="Wibberg D.W."/>
            <person name="Jelonek L.J."/>
            <person name="Rupp O.R."/>
            <person name="Hennig M.H."/>
            <person name="Eikmeyer F.E."/>
            <person name="Goesmann A.G."/>
            <person name="Hartmann A.H."/>
            <person name="Borriss R.B."/>
            <person name="Grosch R.G."/>
            <person name="Puehler A.P."/>
            <person name="Schlueter A.S."/>
        </authorList>
    </citation>
    <scope>NUCLEOTIDE SEQUENCE [LARGE SCALE GENOMIC DNA]</scope>
    <source>
        <strain evidence="3">AG1-IB / isolate 7/3/14</strain>
    </source>
</reference>
<evidence type="ECO:0000313" key="2">
    <source>
        <dbReference type="EMBL" id="CCO36153.1"/>
    </source>
</evidence>
<evidence type="ECO:0000256" key="1">
    <source>
        <dbReference type="SAM" id="MobiDB-lite"/>
    </source>
</evidence>
<feature type="compositionally biased region" description="Basic and acidic residues" evidence="1">
    <location>
        <begin position="73"/>
        <end position="86"/>
    </location>
</feature>
<feature type="region of interest" description="Disordered" evidence="1">
    <location>
        <begin position="1"/>
        <end position="96"/>
    </location>
</feature>
<evidence type="ECO:0000313" key="3">
    <source>
        <dbReference type="Proteomes" id="UP000012065"/>
    </source>
</evidence>
<name>M5C870_THACB</name>
<comment type="caution">
    <text evidence="2">The sequence shown here is derived from an EMBL/GenBank/DDBJ whole genome shotgun (WGS) entry which is preliminary data.</text>
</comment>
<sequence length="329" mass="35161">MQNNLAGLGGMQMTPAQMHQQQSQQPQLTPAQIHAMQSPVANGPNPGLGIGVGVGGPSGSTMPPPPPVPVELGGKRKSEPDEDEKRAKLKVGDPAPAVASRRTKVEYVPLRLDVETWGGRALDGMMAGVGAQGSMEKNIRDISDLGIVDITSLILSLRARTPRSLGHALGTLSILSSHVQQSFPLARCEDLLEVLVELLESAALDGDGWMGGPLGSEREVIQNRIKPEDNEPIKQEDGGGGMWDEQDDEVPIRTHRELVRIAAESSVGLRVRGRGWDGGVIESGMDVKREDDSLMNDIEPDLVSIYGDVAPPGLARSDVVITIVRLLQL</sequence>
<dbReference type="Proteomes" id="UP000012065">
    <property type="component" value="Unassembled WGS sequence"/>
</dbReference>